<proteinExistence type="predicted"/>
<sequence>MEGKQESKTATLIIQFPSTLEINSSLITYTSTRVNAGAELLFSIFSNDSVTSHGNRTKYSLDFKLKTNAAAEKKENIQLLAASKLVNPSSIFACDETVFWLDRLPD</sequence>
<protein>
    <submittedName>
        <fullName evidence="2">Uncharacterized protein</fullName>
    </submittedName>
</protein>
<dbReference type="AlphaFoldDB" id="A0A915I4P8"/>
<keyword evidence="1" id="KW-1185">Reference proteome</keyword>
<organism evidence="1 2">
    <name type="scientific">Romanomermis culicivorax</name>
    <name type="common">Nematode worm</name>
    <dbReference type="NCBI Taxonomy" id="13658"/>
    <lineage>
        <taxon>Eukaryota</taxon>
        <taxon>Metazoa</taxon>
        <taxon>Ecdysozoa</taxon>
        <taxon>Nematoda</taxon>
        <taxon>Enoplea</taxon>
        <taxon>Dorylaimia</taxon>
        <taxon>Mermithida</taxon>
        <taxon>Mermithoidea</taxon>
        <taxon>Mermithidae</taxon>
        <taxon>Romanomermis</taxon>
    </lineage>
</organism>
<dbReference type="Proteomes" id="UP000887565">
    <property type="component" value="Unplaced"/>
</dbReference>
<name>A0A915I4P8_ROMCU</name>
<evidence type="ECO:0000313" key="1">
    <source>
        <dbReference type="Proteomes" id="UP000887565"/>
    </source>
</evidence>
<dbReference type="WBParaSite" id="nRc.2.0.1.t09108-RA">
    <property type="protein sequence ID" value="nRc.2.0.1.t09108-RA"/>
    <property type="gene ID" value="nRc.2.0.1.g09108"/>
</dbReference>
<accession>A0A915I4P8</accession>
<evidence type="ECO:0000313" key="2">
    <source>
        <dbReference type="WBParaSite" id="nRc.2.0.1.t09108-RA"/>
    </source>
</evidence>
<reference evidence="2" key="1">
    <citation type="submission" date="2022-11" db="UniProtKB">
        <authorList>
            <consortium name="WormBaseParasite"/>
        </authorList>
    </citation>
    <scope>IDENTIFICATION</scope>
</reference>